<sequence length="183" mass="19157">MSGVILKPSKMPRGMWVYVGSRGIESGARQHQPRHARVGRGMWASSKQRRSRSGGISQGLHASDVACVHRARDPTSGVARHRPPSLGLQLAPGVARIATACRHRSVDVRHGLPSSPLACTQRSADVGHGLPTSPTTCTHRSAKRRWLPYSLAAYTRSAASGVAAACREAATAVSGVGVGTGVG</sequence>
<proteinExistence type="predicted"/>
<evidence type="ECO:0000256" key="1">
    <source>
        <dbReference type="SAM" id="MobiDB-lite"/>
    </source>
</evidence>
<dbReference type="EMBL" id="JACXVP010000002">
    <property type="protein sequence ID" value="KAG5619492.1"/>
    <property type="molecule type" value="Genomic_DNA"/>
</dbReference>
<protein>
    <submittedName>
        <fullName evidence="2">Uncharacterized protein</fullName>
    </submittedName>
</protein>
<evidence type="ECO:0000313" key="2">
    <source>
        <dbReference type="EMBL" id="KAG5619492.1"/>
    </source>
</evidence>
<keyword evidence="3" id="KW-1185">Reference proteome</keyword>
<dbReference type="Proteomes" id="UP000824120">
    <property type="component" value="Chromosome 2"/>
</dbReference>
<feature type="region of interest" description="Disordered" evidence="1">
    <location>
        <begin position="27"/>
        <end position="59"/>
    </location>
</feature>
<comment type="caution">
    <text evidence="2">The sequence shown here is derived from an EMBL/GenBank/DDBJ whole genome shotgun (WGS) entry which is preliminary data.</text>
</comment>
<accession>A0A9J6A5L9</accession>
<dbReference type="OrthoDB" id="1328266at2759"/>
<organism evidence="2 3">
    <name type="scientific">Solanum commersonii</name>
    <name type="common">Commerson's wild potato</name>
    <name type="synonym">Commerson's nightshade</name>
    <dbReference type="NCBI Taxonomy" id="4109"/>
    <lineage>
        <taxon>Eukaryota</taxon>
        <taxon>Viridiplantae</taxon>
        <taxon>Streptophyta</taxon>
        <taxon>Embryophyta</taxon>
        <taxon>Tracheophyta</taxon>
        <taxon>Spermatophyta</taxon>
        <taxon>Magnoliopsida</taxon>
        <taxon>eudicotyledons</taxon>
        <taxon>Gunneridae</taxon>
        <taxon>Pentapetalae</taxon>
        <taxon>asterids</taxon>
        <taxon>lamiids</taxon>
        <taxon>Solanales</taxon>
        <taxon>Solanaceae</taxon>
        <taxon>Solanoideae</taxon>
        <taxon>Solaneae</taxon>
        <taxon>Solanum</taxon>
    </lineage>
</organism>
<name>A0A9J6A5L9_SOLCO</name>
<gene>
    <name evidence="2" type="ORF">H5410_004710</name>
</gene>
<dbReference type="AlphaFoldDB" id="A0A9J6A5L9"/>
<evidence type="ECO:0000313" key="3">
    <source>
        <dbReference type="Proteomes" id="UP000824120"/>
    </source>
</evidence>
<reference evidence="2 3" key="1">
    <citation type="submission" date="2020-09" db="EMBL/GenBank/DDBJ databases">
        <title>De no assembly of potato wild relative species, Solanum commersonii.</title>
        <authorList>
            <person name="Cho K."/>
        </authorList>
    </citation>
    <scope>NUCLEOTIDE SEQUENCE [LARGE SCALE GENOMIC DNA]</scope>
    <source>
        <strain evidence="2">LZ3.2</strain>
        <tissue evidence="2">Leaf</tissue>
    </source>
</reference>